<comment type="caution">
    <text evidence="9">The sequence shown here is derived from an EMBL/GenBank/DDBJ whole genome shotgun (WGS) entry which is preliminary data.</text>
</comment>
<dbReference type="CDD" id="cd18774">
    <property type="entry name" value="PDC2_HK_sensor"/>
    <property type="match status" value="1"/>
</dbReference>
<evidence type="ECO:0000256" key="3">
    <source>
        <dbReference type="ARBA" id="ARBA00022553"/>
    </source>
</evidence>
<evidence type="ECO:0000256" key="2">
    <source>
        <dbReference type="ARBA" id="ARBA00012438"/>
    </source>
</evidence>
<dbReference type="SMART" id="SM00387">
    <property type="entry name" value="HATPase_c"/>
    <property type="match status" value="1"/>
</dbReference>
<dbReference type="SMART" id="SM00448">
    <property type="entry name" value="REC"/>
    <property type="match status" value="1"/>
</dbReference>
<keyword evidence="5" id="KW-0175">Coiled coil</keyword>
<feature type="coiled-coil region" evidence="5">
    <location>
        <begin position="335"/>
        <end position="366"/>
    </location>
</feature>
<dbReference type="PROSITE" id="PS50109">
    <property type="entry name" value="HIS_KIN"/>
    <property type="match status" value="1"/>
</dbReference>
<dbReference type="PROSITE" id="PS50110">
    <property type="entry name" value="RESPONSE_REGULATORY"/>
    <property type="match status" value="1"/>
</dbReference>
<dbReference type="Pfam" id="PF00072">
    <property type="entry name" value="Response_reg"/>
    <property type="match status" value="1"/>
</dbReference>
<name>A0ABQ4QA70_9BURK</name>
<evidence type="ECO:0000313" key="10">
    <source>
        <dbReference type="Proteomes" id="UP000887222"/>
    </source>
</evidence>
<dbReference type="InterPro" id="IPR036890">
    <property type="entry name" value="HATPase_C_sf"/>
</dbReference>
<dbReference type="InterPro" id="IPR003661">
    <property type="entry name" value="HisK_dim/P_dom"/>
</dbReference>
<evidence type="ECO:0000256" key="1">
    <source>
        <dbReference type="ARBA" id="ARBA00000085"/>
    </source>
</evidence>
<dbReference type="Gene3D" id="3.30.565.10">
    <property type="entry name" value="Histidine kinase-like ATPase, C-terminal domain"/>
    <property type="match status" value="1"/>
</dbReference>
<dbReference type="EMBL" id="BPMK01000022">
    <property type="protein sequence ID" value="GIZ53949.1"/>
    <property type="molecule type" value="Genomic_DNA"/>
</dbReference>
<proteinExistence type="predicted"/>
<dbReference type="InterPro" id="IPR005467">
    <property type="entry name" value="His_kinase_dom"/>
</dbReference>
<keyword evidence="6" id="KW-0812">Transmembrane</keyword>
<dbReference type="PANTHER" id="PTHR43065">
    <property type="entry name" value="SENSOR HISTIDINE KINASE"/>
    <property type="match status" value="1"/>
</dbReference>
<dbReference type="RefSeq" id="WP_220810357.1">
    <property type="nucleotide sequence ID" value="NZ_BPMK01000022.1"/>
</dbReference>
<dbReference type="Gene3D" id="1.10.287.130">
    <property type="match status" value="1"/>
</dbReference>
<feature type="domain" description="Histidine kinase" evidence="7">
    <location>
        <begin position="382"/>
        <end position="600"/>
    </location>
</feature>
<dbReference type="SUPFAM" id="SSF47384">
    <property type="entry name" value="Homodimeric domain of signal transducing histidine kinase"/>
    <property type="match status" value="1"/>
</dbReference>
<dbReference type="SUPFAM" id="SSF52172">
    <property type="entry name" value="CheY-like"/>
    <property type="match status" value="1"/>
</dbReference>
<gene>
    <name evidence="9" type="ORF">NCCP691_39630</name>
</gene>
<keyword evidence="10" id="KW-1185">Reference proteome</keyword>
<evidence type="ECO:0000256" key="4">
    <source>
        <dbReference type="PROSITE-ProRule" id="PRU00169"/>
    </source>
</evidence>
<dbReference type="SMART" id="SM00388">
    <property type="entry name" value="HisKA"/>
    <property type="match status" value="1"/>
</dbReference>
<evidence type="ECO:0000313" key="9">
    <source>
        <dbReference type="EMBL" id="GIZ53949.1"/>
    </source>
</evidence>
<comment type="catalytic activity">
    <reaction evidence="1">
        <text>ATP + protein L-histidine = ADP + protein N-phospho-L-histidine.</text>
        <dbReference type="EC" id="2.7.13.3"/>
    </reaction>
</comment>
<evidence type="ECO:0000259" key="7">
    <source>
        <dbReference type="PROSITE" id="PS50109"/>
    </source>
</evidence>
<keyword evidence="6" id="KW-1133">Transmembrane helix</keyword>
<evidence type="ECO:0000256" key="6">
    <source>
        <dbReference type="SAM" id="Phobius"/>
    </source>
</evidence>
<dbReference type="InterPro" id="IPR001789">
    <property type="entry name" value="Sig_transdc_resp-reg_receiver"/>
</dbReference>
<dbReference type="InterPro" id="IPR003594">
    <property type="entry name" value="HATPase_dom"/>
</dbReference>
<dbReference type="SUPFAM" id="SSF55874">
    <property type="entry name" value="ATPase domain of HSP90 chaperone/DNA topoisomerase II/histidine kinase"/>
    <property type="match status" value="1"/>
</dbReference>
<dbReference type="PANTHER" id="PTHR43065:SF42">
    <property type="entry name" value="TWO-COMPONENT SENSOR PPRA"/>
    <property type="match status" value="1"/>
</dbReference>
<dbReference type="PRINTS" id="PR00344">
    <property type="entry name" value="BCTRLSENSOR"/>
</dbReference>
<dbReference type="EC" id="2.7.13.3" evidence="2"/>
<sequence>MRFRSQLLILVLSVLIPGFLAAIVAVWYVYSEEQQAQEKGLQEATRVFSRLIETELRSREGILQTLARSPVLRQGDLREFYDFAKSMAPGPETTIILVNTNNEQLLNTRAPFGAEIPKQRASNLVALMERHGADRTLVSDVFFAPVGKRFDFTLQVPVLQDGRIRYYLVMGINASALQPLMTQQGFPREWLATVVDRQGVVVTRSREPERFIGRQASESTRKSLFSATEGVFRSVTLDNIPVKTFFSRVALSDWTVIISIPESELRRAPLRVAAFLALMLAGLLGFALLAARRIAGQVVERMERLGESADRLGQGQAVEYRPQGLTEIDAVGARIADASRQIRRNKQELEQRVAEAVANTERAQRALLHSQKLEALGRLTGGIAHEFNNLLQTLTTALQLARMISTQERVQSLIDTCNKAVQRATSLTGQLSAFGRIQDARLETVALSRHVSVFEQLVENILPSNVTLETRVPDGLWPVTLDPTQLELALINLVINARDAMPAGGSITIEACNETLACAPDGLAAGDYLHIRVADTGLGMSPEVMARALDPFFTTKDVGKGSGLGLPQAYGFARQSGGTLLLHSTEGRGTAIDIYLPRAAAKDTVQPAPETASTAVQPARGALLFVEDDPLVREAVIPALEDAGYTVLRADSVEAALSLLDGGATVDAVFSDIVMPGRLSGVDLARAVVERYPHVRVVLATGYSEQRIALPGVQLLSKPYDFSEALRALAETSAG</sequence>
<reference evidence="9 10" key="1">
    <citation type="journal article" date="2022" name="Int. J. Syst. Evol. Microbiol.">
        <title>Noviherbaspirillum aridicola sp. nov., isolated from an arid soil in Pakistan.</title>
        <authorList>
            <person name="Khan I.U."/>
            <person name="Saqib M."/>
            <person name="Amin A."/>
            <person name="Hussain F."/>
            <person name="Li L."/>
            <person name="Liu Y.H."/>
            <person name="Fang B.Z."/>
            <person name="Ahmed I."/>
            <person name="Li W.J."/>
        </authorList>
    </citation>
    <scope>NUCLEOTIDE SEQUENCE [LARGE SCALE GENOMIC DNA]</scope>
    <source>
        <strain evidence="9 10">NCCP-691</strain>
    </source>
</reference>
<dbReference type="InterPro" id="IPR004358">
    <property type="entry name" value="Sig_transdc_His_kin-like_C"/>
</dbReference>
<dbReference type="InterPro" id="IPR036097">
    <property type="entry name" value="HisK_dim/P_sf"/>
</dbReference>
<feature type="domain" description="Response regulatory" evidence="8">
    <location>
        <begin position="622"/>
        <end position="733"/>
    </location>
</feature>
<dbReference type="Proteomes" id="UP000887222">
    <property type="component" value="Unassembled WGS sequence"/>
</dbReference>
<accession>A0ABQ4QA70</accession>
<evidence type="ECO:0000259" key="8">
    <source>
        <dbReference type="PROSITE" id="PS50110"/>
    </source>
</evidence>
<feature type="modified residue" description="4-aspartylphosphate" evidence="4">
    <location>
        <position position="672"/>
    </location>
</feature>
<feature type="transmembrane region" description="Helical" evidence="6">
    <location>
        <begin position="7"/>
        <end position="30"/>
    </location>
</feature>
<dbReference type="Gene3D" id="3.30.450.20">
    <property type="entry name" value="PAS domain"/>
    <property type="match status" value="1"/>
</dbReference>
<organism evidence="9 10">
    <name type="scientific">Noviherbaspirillum aridicola</name>
    <dbReference type="NCBI Taxonomy" id="2849687"/>
    <lineage>
        <taxon>Bacteria</taxon>
        <taxon>Pseudomonadati</taxon>
        <taxon>Pseudomonadota</taxon>
        <taxon>Betaproteobacteria</taxon>
        <taxon>Burkholderiales</taxon>
        <taxon>Oxalobacteraceae</taxon>
        <taxon>Noviherbaspirillum</taxon>
    </lineage>
</organism>
<keyword evidence="3 4" id="KW-0597">Phosphoprotein</keyword>
<evidence type="ECO:0000256" key="5">
    <source>
        <dbReference type="SAM" id="Coils"/>
    </source>
</evidence>
<keyword evidence="6" id="KW-0472">Membrane</keyword>
<protein>
    <recommendedName>
        <fullName evidence="2">histidine kinase</fullName>
        <ecNumber evidence="2">2.7.13.3</ecNumber>
    </recommendedName>
</protein>
<dbReference type="Pfam" id="PF02518">
    <property type="entry name" value="HATPase_c"/>
    <property type="match status" value="1"/>
</dbReference>
<dbReference type="Gene3D" id="3.40.50.2300">
    <property type="match status" value="1"/>
</dbReference>
<dbReference type="InterPro" id="IPR011006">
    <property type="entry name" value="CheY-like_superfamily"/>
</dbReference>